<dbReference type="STRING" id="871741.SAMN05192570_2021"/>
<dbReference type="InterPro" id="IPR029039">
    <property type="entry name" value="Flavoprotein-like_sf"/>
</dbReference>
<evidence type="ECO:0000313" key="2">
    <source>
        <dbReference type="Proteomes" id="UP000198788"/>
    </source>
</evidence>
<name>A0A1I6RYY5_9CAUL</name>
<accession>A0A1I6RYY5</accession>
<dbReference type="PANTHER" id="PTHR39201:SF1">
    <property type="entry name" value="FLAVODOXIN-LIKE DOMAIN-CONTAINING PROTEIN"/>
    <property type="match status" value="1"/>
</dbReference>
<dbReference type="Proteomes" id="UP000198788">
    <property type="component" value="Unassembled WGS sequence"/>
</dbReference>
<dbReference type="SUPFAM" id="SSF52218">
    <property type="entry name" value="Flavoproteins"/>
    <property type="match status" value="1"/>
</dbReference>
<dbReference type="EMBL" id="FOZV01000004">
    <property type="protein sequence ID" value="SFS69907.1"/>
    <property type="molecule type" value="Genomic_DNA"/>
</dbReference>
<proteinExistence type="predicted"/>
<evidence type="ECO:0000313" key="1">
    <source>
        <dbReference type="EMBL" id="SFS69907.1"/>
    </source>
</evidence>
<dbReference type="AlphaFoldDB" id="A0A1I6RYY5"/>
<evidence type="ECO:0008006" key="3">
    <source>
        <dbReference type="Google" id="ProtNLM"/>
    </source>
</evidence>
<reference evidence="2" key="1">
    <citation type="submission" date="2016-10" db="EMBL/GenBank/DDBJ databases">
        <authorList>
            <person name="Varghese N."/>
            <person name="Submissions S."/>
        </authorList>
    </citation>
    <scope>NUCLEOTIDE SEQUENCE [LARGE SCALE GENOMIC DNA]</scope>
    <source>
        <strain evidence="2">CGMCC 1.10683</strain>
    </source>
</reference>
<dbReference type="OrthoDB" id="9806505at2"/>
<sequence length="163" mass="16846">MADILVTWYSRSGSTEAVARALAERLGGDAAPILTSASYGGAGGFIRGVWDSLRRRAPAIQTDADPAAYRLVVVAGPIWAGKPAAPLRSFLRRYGPRAKSIAAVCVSGSGGAYPAAFAEIEDLAGSRLAARLCLSQAEALSGEAGPILDEFVRELRGTQVAAA</sequence>
<protein>
    <recommendedName>
        <fullName evidence="3">Flavodoxin</fullName>
    </recommendedName>
</protein>
<dbReference type="PANTHER" id="PTHR39201">
    <property type="entry name" value="EXPORTED PROTEIN-RELATED"/>
    <property type="match status" value="1"/>
</dbReference>
<dbReference type="RefSeq" id="WP_092309866.1">
    <property type="nucleotide sequence ID" value="NZ_FOZV01000004.1"/>
</dbReference>
<keyword evidence="2" id="KW-1185">Reference proteome</keyword>
<gene>
    <name evidence="1" type="ORF">SAMN05192570_2021</name>
</gene>
<organism evidence="1 2">
    <name type="scientific">Brevundimonas viscosa</name>
    <dbReference type="NCBI Taxonomy" id="871741"/>
    <lineage>
        <taxon>Bacteria</taxon>
        <taxon>Pseudomonadati</taxon>
        <taxon>Pseudomonadota</taxon>
        <taxon>Alphaproteobacteria</taxon>
        <taxon>Caulobacterales</taxon>
        <taxon>Caulobacteraceae</taxon>
        <taxon>Brevundimonas</taxon>
    </lineage>
</organism>
<dbReference type="Gene3D" id="3.40.50.360">
    <property type="match status" value="1"/>
</dbReference>